<organism evidence="9 10">
    <name type="scientific">Amborella trichopoda</name>
    <dbReference type="NCBI Taxonomy" id="13333"/>
    <lineage>
        <taxon>Eukaryota</taxon>
        <taxon>Viridiplantae</taxon>
        <taxon>Streptophyta</taxon>
        <taxon>Embryophyta</taxon>
        <taxon>Tracheophyta</taxon>
        <taxon>Spermatophyta</taxon>
        <taxon>Magnoliopsida</taxon>
        <taxon>Amborellales</taxon>
        <taxon>Amborellaceae</taxon>
        <taxon>Amborella</taxon>
    </lineage>
</organism>
<evidence type="ECO:0000259" key="8">
    <source>
        <dbReference type="SMART" id="SM00971"/>
    </source>
</evidence>
<dbReference type="Gene3D" id="1.10.3130.10">
    <property type="entry name" value="serine acetyltransferase, domain 1"/>
    <property type="match status" value="1"/>
</dbReference>
<dbReference type="InterPro" id="IPR011004">
    <property type="entry name" value="Trimer_LpxA-like_sf"/>
</dbReference>
<dbReference type="EMBL" id="KI392812">
    <property type="protein sequence ID" value="ERN10565.1"/>
    <property type="molecule type" value="Genomic_DNA"/>
</dbReference>
<sequence>MSASLVGSPILPESIRSRRPTKKTLSLKSMATCVENSRTETPRKPNSSFEADRQDDSLSQFVKFSRPSFSDLLSCSPSKPQTLISQDSETPSPYLDEIWMEIRKQADRDAEEEPVLSGYYHSAILSHDCLESALAFHLGSKLSTPSLPSTTLSEVFLSAFMADQTIRIAIREDLKAVKERDAACISYVQCLLNFKGFLAAQAHRAAHHLWENGRLSLALVIQNRVSETFAVDIHPNAKIGLGFLMDHATGVVIGETAIIGDNVSLLHNVTLGGTGKDSGNRHPKIGDGVLVGAGTCILGNVKIGEGAKIGAGSVVLKEVPAKTTAVGNPARLIGGKDNPVKMTKMPSFTMDHTSWSDYVI</sequence>
<evidence type="ECO:0000256" key="3">
    <source>
        <dbReference type="ARBA" id="ARBA00013266"/>
    </source>
</evidence>
<dbReference type="InterPro" id="IPR005881">
    <property type="entry name" value="Ser_O-AcTrfase"/>
</dbReference>
<dbReference type="NCBIfam" id="TIGR01172">
    <property type="entry name" value="cysE"/>
    <property type="match status" value="1"/>
</dbReference>
<dbReference type="FunFam" id="2.160.10.10:FF:000002">
    <property type="entry name" value="Serine acetyltransferase"/>
    <property type="match status" value="1"/>
</dbReference>
<evidence type="ECO:0000256" key="5">
    <source>
        <dbReference type="ARBA" id="ARBA00022679"/>
    </source>
</evidence>
<keyword evidence="5" id="KW-0808">Transferase</keyword>
<name>W1PTF1_AMBTC</name>
<keyword evidence="10" id="KW-1185">Reference proteome</keyword>
<keyword evidence="6" id="KW-0012">Acyltransferase</keyword>
<dbReference type="InterPro" id="IPR018357">
    <property type="entry name" value="Hexapep_transf_CS"/>
</dbReference>
<protein>
    <recommendedName>
        <fullName evidence="3">serine O-acetyltransferase</fullName>
        <ecNumber evidence="3">2.3.1.30</ecNumber>
    </recommendedName>
</protein>
<dbReference type="CDD" id="cd03354">
    <property type="entry name" value="LbH_SAT"/>
    <property type="match status" value="1"/>
</dbReference>
<dbReference type="STRING" id="13333.W1PTF1"/>
<evidence type="ECO:0000313" key="10">
    <source>
        <dbReference type="Proteomes" id="UP000017836"/>
    </source>
</evidence>
<feature type="region of interest" description="Disordered" evidence="7">
    <location>
        <begin position="1"/>
        <end position="56"/>
    </location>
</feature>
<dbReference type="GO" id="GO:0009001">
    <property type="term" value="F:serine O-acetyltransferase activity"/>
    <property type="evidence" value="ECO:0000318"/>
    <property type="project" value="GO_Central"/>
</dbReference>
<evidence type="ECO:0000313" key="9">
    <source>
        <dbReference type="EMBL" id="ERN10565.1"/>
    </source>
</evidence>
<feature type="domain" description="Serine acetyltransferase N-terminal" evidence="8">
    <location>
        <begin position="98"/>
        <end position="202"/>
    </location>
</feature>
<dbReference type="Pfam" id="PF00132">
    <property type="entry name" value="Hexapep"/>
    <property type="match status" value="1"/>
</dbReference>
<dbReference type="Gramene" id="ERN10565">
    <property type="protein sequence ID" value="ERN10565"/>
    <property type="gene ID" value="AMTR_s00028p00071100"/>
</dbReference>
<dbReference type="GO" id="GO:0005829">
    <property type="term" value="C:cytosol"/>
    <property type="evidence" value="ECO:0000318"/>
    <property type="project" value="GO_Central"/>
</dbReference>
<dbReference type="OMA" id="HCTVAGV"/>
<dbReference type="PROSITE" id="PS00101">
    <property type="entry name" value="HEXAPEP_TRANSFERASES"/>
    <property type="match status" value="1"/>
</dbReference>
<dbReference type="Pfam" id="PF06426">
    <property type="entry name" value="SATase_N"/>
    <property type="match status" value="1"/>
</dbReference>
<comment type="similarity">
    <text evidence="2">Belongs to the transferase hexapeptide repeat family.</text>
</comment>
<proteinExistence type="inferred from homology"/>
<dbReference type="Gene3D" id="2.160.10.10">
    <property type="entry name" value="Hexapeptide repeat proteins"/>
    <property type="match status" value="1"/>
</dbReference>
<dbReference type="InterPro" id="IPR053376">
    <property type="entry name" value="Serine_acetyltransferase"/>
</dbReference>
<reference evidence="10" key="1">
    <citation type="journal article" date="2013" name="Science">
        <title>The Amborella genome and the evolution of flowering plants.</title>
        <authorList>
            <consortium name="Amborella Genome Project"/>
        </authorList>
    </citation>
    <scope>NUCLEOTIDE SEQUENCE [LARGE SCALE GENOMIC DNA]</scope>
</reference>
<dbReference type="KEGG" id="atr:18438730"/>
<dbReference type="GO" id="GO:0006535">
    <property type="term" value="P:cysteine biosynthetic process from serine"/>
    <property type="evidence" value="ECO:0007669"/>
    <property type="project" value="InterPro"/>
</dbReference>
<dbReference type="InterPro" id="IPR001451">
    <property type="entry name" value="Hexapep"/>
</dbReference>
<evidence type="ECO:0000256" key="6">
    <source>
        <dbReference type="ARBA" id="ARBA00023315"/>
    </source>
</evidence>
<keyword evidence="4" id="KW-0028">Amino-acid biosynthesis</keyword>
<comment type="pathway">
    <text evidence="1">Amino-acid biosynthesis; L-cysteine biosynthesis; L-cysteine from L-serine: step 1/2.</text>
</comment>
<dbReference type="Proteomes" id="UP000017836">
    <property type="component" value="Unassembled WGS sequence"/>
</dbReference>
<dbReference type="UniPathway" id="UPA00136">
    <property type="reaction ID" value="UER00199"/>
</dbReference>
<dbReference type="OrthoDB" id="25818at2759"/>
<dbReference type="InterPro" id="IPR042122">
    <property type="entry name" value="Ser_AcTrfase_N_sf"/>
</dbReference>
<evidence type="ECO:0000256" key="1">
    <source>
        <dbReference type="ARBA" id="ARBA00004876"/>
    </source>
</evidence>
<dbReference type="PANTHER" id="PTHR42811">
    <property type="entry name" value="SERINE ACETYLTRANSFERASE"/>
    <property type="match status" value="1"/>
</dbReference>
<evidence type="ECO:0000256" key="4">
    <source>
        <dbReference type="ARBA" id="ARBA00022605"/>
    </source>
</evidence>
<dbReference type="eggNOG" id="KOG4750">
    <property type="taxonomic scope" value="Eukaryota"/>
</dbReference>
<dbReference type="SUPFAM" id="SSF51161">
    <property type="entry name" value="Trimeric LpxA-like enzymes"/>
    <property type="match status" value="1"/>
</dbReference>
<dbReference type="SMART" id="SM00971">
    <property type="entry name" value="SATase_N"/>
    <property type="match status" value="1"/>
</dbReference>
<evidence type="ECO:0000256" key="2">
    <source>
        <dbReference type="ARBA" id="ARBA00007274"/>
    </source>
</evidence>
<dbReference type="NCBIfam" id="NF041874">
    <property type="entry name" value="EPS_EpsC"/>
    <property type="match status" value="1"/>
</dbReference>
<dbReference type="InterPro" id="IPR045304">
    <property type="entry name" value="LbH_SAT"/>
</dbReference>
<accession>W1PTF1</accession>
<dbReference type="InterPro" id="IPR010493">
    <property type="entry name" value="Ser_AcTrfase_N"/>
</dbReference>
<evidence type="ECO:0000256" key="7">
    <source>
        <dbReference type="SAM" id="MobiDB-lite"/>
    </source>
</evidence>
<dbReference type="AlphaFoldDB" id="W1PTF1"/>
<dbReference type="EC" id="2.3.1.30" evidence="3"/>
<gene>
    <name evidence="9" type="ORF">AMTR_s00028p00071100</name>
</gene>
<dbReference type="HOGENOM" id="CLU_051638_0_2_1"/>